<organism evidence="3 5">
    <name type="scientific">Dracunculus medinensis</name>
    <name type="common">Guinea worm</name>
    <dbReference type="NCBI Taxonomy" id="318479"/>
    <lineage>
        <taxon>Eukaryota</taxon>
        <taxon>Metazoa</taxon>
        <taxon>Ecdysozoa</taxon>
        <taxon>Nematoda</taxon>
        <taxon>Chromadorea</taxon>
        <taxon>Rhabditida</taxon>
        <taxon>Spirurina</taxon>
        <taxon>Dracunculoidea</taxon>
        <taxon>Dracunculidae</taxon>
        <taxon>Dracunculus</taxon>
    </lineage>
</organism>
<evidence type="ECO:0000313" key="4">
    <source>
        <dbReference type="Proteomes" id="UP000274756"/>
    </source>
</evidence>
<feature type="compositionally biased region" description="Acidic residues" evidence="1">
    <location>
        <begin position="47"/>
        <end position="67"/>
    </location>
</feature>
<evidence type="ECO:0000313" key="2">
    <source>
        <dbReference type="EMBL" id="VDN56131.1"/>
    </source>
</evidence>
<reference evidence="5" key="1">
    <citation type="submission" date="2017-02" db="UniProtKB">
        <authorList>
            <consortium name="WormBaseParasite"/>
        </authorList>
    </citation>
    <scope>IDENTIFICATION</scope>
</reference>
<protein>
    <submittedName>
        <fullName evidence="5">DBD_Tnp_Mut domain-containing protein</fullName>
    </submittedName>
</protein>
<name>A0A0N4U4M6_DRAME</name>
<accession>A0A0N4U4M6</accession>
<proteinExistence type="predicted"/>
<evidence type="ECO:0000313" key="3">
    <source>
        <dbReference type="Proteomes" id="UP000038040"/>
    </source>
</evidence>
<dbReference type="Proteomes" id="UP000038040">
    <property type="component" value="Unplaced"/>
</dbReference>
<dbReference type="WBParaSite" id="DME_0000174401-mRNA-1">
    <property type="protein sequence ID" value="DME_0000174401-mRNA-1"/>
    <property type="gene ID" value="DME_0000174401"/>
</dbReference>
<dbReference type="AlphaFoldDB" id="A0A0N4U4M6"/>
<dbReference type="EMBL" id="UYYG01001154">
    <property type="protein sequence ID" value="VDN56131.1"/>
    <property type="molecule type" value="Genomic_DNA"/>
</dbReference>
<dbReference type="STRING" id="318479.A0A0N4U4M6"/>
<evidence type="ECO:0000313" key="5">
    <source>
        <dbReference type="WBParaSite" id="DME_0000174401-mRNA-1"/>
    </source>
</evidence>
<gene>
    <name evidence="2" type="ORF">DME_LOCUS6104</name>
</gene>
<feature type="region of interest" description="Disordered" evidence="1">
    <location>
        <begin position="46"/>
        <end position="67"/>
    </location>
</feature>
<dbReference type="OrthoDB" id="422106at2759"/>
<evidence type="ECO:0000256" key="1">
    <source>
        <dbReference type="SAM" id="MobiDB-lite"/>
    </source>
</evidence>
<sequence>MFAEFSPSHVEIIDSTTCDVIWNSRFVVAKMMLEMTKPVRRVRGEREFEEGEVHDDSDEEEDGEMKEECGDDVTINFKKKVIFDSCNISIGIHMLFESGFVQRKYREKRPLAKTSDKFIEVDVDFVDVPPGKWRAITKHVKQNRLIILKFSLWAEVARRYKEANRLCRSASSGSNSYQRPIKKARIRPGLNIFTEAGEELEWDYEHDTRFYVEDKSSSSNFEKTTETKGSSELLLGKRKIISRGRGAKHLKCLDGVPSIIDSMAADDEEKSRVSKSSCHA</sequence>
<dbReference type="Proteomes" id="UP000274756">
    <property type="component" value="Unassembled WGS sequence"/>
</dbReference>
<reference evidence="2 4" key="2">
    <citation type="submission" date="2018-11" db="EMBL/GenBank/DDBJ databases">
        <authorList>
            <consortium name="Pathogen Informatics"/>
        </authorList>
    </citation>
    <scope>NUCLEOTIDE SEQUENCE [LARGE SCALE GENOMIC DNA]</scope>
</reference>
<keyword evidence="4" id="KW-1185">Reference proteome</keyword>